<evidence type="ECO:0000313" key="1">
    <source>
        <dbReference type="EMBL" id="EDS00711.1"/>
    </source>
</evidence>
<sequence>MFRWLFKFSQHPDGVWVWVRKEGARGRKPKGQGEGLSSPAEL</sequence>
<comment type="caution">
    <text evidence="1">The sequence shown here is derived from an EMBL/GenBank/DDBJ whole genome shotgun (WGS) entry which is preliminary data.</text>
</comment>
<dbReference type="Proteomes" id="UP000005326">
    <property type="component" value="Unassembled WGS sequence"/>
</dbReference>
<reference evidence="1" key="1">
    <citation type="submission" date="2007-10" db="EMBL/GenBank/DDBJ databases">
        <authorList>
            <person name="Fulton L."/>
            <person name="Clifton S."/>
            <person name="Fulton B."/>
            <person name="Xu J."/>
            <person name="Minx P."/>
            <person name="Pepin K.H."/>
            <person name="Johnson M."/>
            <person name="Thiruvilangam P."/>
            <person name="Bhonagiri V."/>
            <person name="Nash W.E."/>
            <person name="Mardis E.R."/>
            <person name="Wilson R.K."/>
        </authorList>
    </citation>
    <scope>NUCLEOTIDE SEQUENCE [LARGE SCALE GENOMIC DNA]</scope>
    <source>
        <strain evidence="1">DSM 15702</strain>
    </source>
</reference>
<dbReference type="AlphaFoldDB" id="B0MNJ9"/>
<evidence type="ECO:0000313" key="2">
    <source>
        <dbReference type="Proteomes" id="UP000005326"/>
    </source>
</evidence>
<keyword evidence="2" id="KW-1185">Reference proteome</keyword>
<name>B0MNJ9_9FIRM</name>
<accession>B0MNJ9</accession>
<gene>
    <name evidence="1" type="ORF">EUBSIR_01406</name>
</gene>
<proteinExistence type="predicted"/>
<reference evidence="1" key="2">
    <citation type="submission" date="2014-06" db="EMBL/GenBank/DDBJ databases">
        <title>Draft genome sequence of Eubacterium siraeum (DSM 15702).</title>
        <authorList>
            <person name="Sudarsanam P."/>
            <person name="Ley R."/>
            <person name="Guruge J."/>
            <person name="Turnbaugh P.J."/>
            <person name="Mahowald M."/>
            <person name="Liep D."/>
            <person name="Gordon J."/>
        </authorList>
    </citation>
    <scope>NUCLEOTIDE SEQUENCE</scope>
    <source>
        <strain evidence="1">DSM 15702</strain>
    </source>
</reference>
<protein>
    <submittedName>
        <fullName evidence="1">Uncharacterized protein</fullName>
    </submittedName>
</protein>
<organism evidence="1 2">
    <name type="scientific">[Eubacterium] siraeum DSM 15702</name>
    <dbReference type="NCBI Taxonomy" id="428128"/>
    <lineage>
        <taxon>Bacteria</taxon>
        <taxon>Bacillati</taxon>
        <taxon>Bacillota</taxon>
        <taxon>Clostridia</taxon>
        <taxon>Eubacteriales</taxon>
        <taxon>Oscillospiraceae</taxon>
        <taxon>Oscillospiraceae incertae sedis</taxon>
    </lineage>
</organism>
<dbReference type="EMBL" id="ABCA03000046">
    <property type="protein sequence ID" value="EDS00711.1"/>
    <property type="molecule type" value="Genomic_DNA"/>
</dbReference>